<keyword evidence="2" id="KW-1185">Reference proteome</keyword>
<reference evidence="1 2" key="2">
    <citation type="journal article" date="2022" name="Mol. Ecol. Resour.">
        <title>The genomes of chicory, endive, great burdock and yacon provide insights into Asteraceae paleo-polyploidization history and plant inulin production.</title>
        <authorList>
            <person name="Fan W."/>
            <person name="Wang S."/>
            <person name="Wang H."/>
            <person name="Wang A."/>
            <person name="Jiang F."/>
            <person name="Liu H."/>
            <person name="Zhao H."/>
            <person name="Xu D."/>
            <person name="Zhang Y."/>
        </authorList>
    </citation>
    <scope>NUCLEOTIDE SEQUENCE [LARGE SCALE GENOMIC DNA]</scope>
    <source>
        <strain evidence="2">cv. Punajuju</strain>
        <tissue evidence="1">Leaves</tissue>
    </source>
</reference>
<dbReference type="Proteomes" id="UP001055811">
    <property type="component" value="Linkage Group LG07"/>
</dbReference>
<protein>
    <submittedName>
        <fullName evidence="1">Uncharacterized protein</fullName>
    </submittedName>
</protein>
<evidence type="ECO:0000313" key="2">
    <source>
        <dbReference type="Proteomes" id="UP001055811"/>
    </source>
</evidence>
<sequence>MMETPAIRYVAPSDPATIRYAEPSDPATDMTKLQGSPPPGLYLFLFYETCICFMKLEASRCTATRNPMVDKSNALQVLDKMPQEPDLYSTSGSNLNGQDGQHQLQGAPPPGTERFSILVLKSSFQPSVLKMVRKDQSCQAEDGNSNLLSLISISTSECSCPETNLISLAPWEDDLTMKIMVAMSVNYIVTSGAKPLFFLDYYATSQLDVDLAEKVIKGFVDGCQQSDCSFGWREIPDFYAKGEYDLSGFAVEIVKKESVINGKNITVGDVLIVLPLSGETAEMPDFYAKGEYDLSGFAVEIVKKESVINGKNITVGDVLIGLPLSGVHSNGFSLVRRLISKTGL</sequence>
<proteinExistence type="predicted"/>
<name>A0ACB9AK75_CICIN</name>
<dbReference type="EMBL" id="CM042015">
    <property type="protein sequence ID" value="KAI3710624.1"/>
    <property type="molecule type" value="Genomic_DNA"/>
</dbReference>
<gene>
    <name evidence="1" type="ORF">L2E82_40412</name>
</gene>
<evidence type="ECO:0000313" key="1">
    <source>
        <dbReference type="EMBL" id="KAI3710624.1"/>
    </source>
</evidence>
<reference evidence="2" key="1">
    <citation type="journal article" date="2022" name="Mol. Ecol. Resour.">
        <title>The genomes of chicory, endive, great burdock and yacon provide insights into Asteraceae palaeo-polyploidization history and plant inulin production.</title>
        <authorList>
            <person name="Fan W."/>
            <person name="Wang S."/>
            <person name="Wang H."/>
            <person name="Wang A."/>
            <person name="Jiang F."/>
            <person name="Liu H."/>
            <person name="Zhao H."/>
            <person name="Xu D."/>
            <person name="Zhang Y."/>
        </authorList>
    </citation>
    <scope>NUCLEOTIDE SEQUENCE [LARGE SCALE GENOMIC DNA]</scope>
    <source>
        <strain evidence="2">cv. Punajuju</strain>
    </source>
</reference>
<organism evidence="1 2">
    <name type="scientific">Cichorium intybus</name>
    <name type="common">Chicory</name>
    <dbReference type="NCBI Taxonomy" id="13427"/>
    <lineage>
        <taxon>Eukaryota</taxon>
        <taxon>Viridiplantae</taxon>
        <taxon>Streptophyta</taxon>
        <taxon>Embryophyta</taxon>
        <taxon>Tracheophyta</taxon>
        <taxon>Spermatophyta</taxon>
        <taxon>Magnoliopsida</taxon>
        <taxon>eudicotyledons</taxon>
        <taxon>Gunneridae</taxon>
        <taxon>Pentapetalae</taxon>
        <taxon>asterids</taxon>
        <taxon>campanulids</taxon>
        <taxon>Asterales</taxon>
        <taxon>Asteraceae</taxon>
        <taxon>Cichorioideae</taxon>
        <taxon>Cichorieae</taxon>
        <taxon>Cichoriinae</taxon>
        <taxon>Cichorium</taxon>
    </lineage>
</organism>
<comment type="caution">
    <text evidence="1">The sequence shown here is derived from an EMBL/GenBank/DDBJ whole genome shotgun (WGS) entry which is preliminary data.</text>
</comment>
<accession>A0ACB9AK75</accession>